<dbReference type="PANTHER" id="PTHR44051:SF2">
    <property type="entry name" value="HYPOTHETICAL GLUTATHIONE S-TRANSFERASE LIKE PROTEIN"/>
    <property type="match status" value="1"/>
</dbReference>
<feature type="domain" description="GST N-terminal" evidence="1">
    <location>
        <begin position="3"/>
        <end position="85"/>
    </location>
</feature>
<dbReference type="InterPro" id="IPR036282">
    <property type="entry name" value="Glutathione-S-Trfase_C_sf"/>
</dbReference>
<dbReference type="Gene3D" id="3.40.30.10">
    <property type="entry name" value="Glutaredoxin"/>
    <property type="match status" value="1"/>
</dbReference>
<reference evidence="4" key="1">
    <citation type="submission" date="2016-11" db="EMBL/GenBank/DDBJ databases">
        <authorList>
            <person name="Varghese N."/>
            <person name="Submissions S."/>
        </authorList>
    </citation>
    <scope>NUCLEOTIDE SEQUENCE [LARGE SCALE GENOMIC DNA]</scope>
    <source>
        <strain evidence="4">GAS401</strain>
    </source>
</reference>
<keyword evidence="3" id="KW-0808">Transferase</keyword>
<keyword evidence="4" id="KW-1185">Reference proteome</keyword>
<evidence type="ECO:0000259" key="2">
    <source>
        <dbReference type="PROSITE" id="PS50405"/>
    </source>
</evidence>
<evidence type="ECO:0000259" key="1">
    <source>
        <dbReference type="PROSITE" id="PS50404"/>
    </source>
</evidence>
<dbReference type="InterPro" id="IPR036249">
    <property type="entry name" value="Thioredoxin-like_sf"/>
</dbReference>
<organism evidence="3 4">
    <name type="scientific">Bradyrhizobium erythrophlei</name>
    <dbReference type="NCBI Taxonomy" id="1437360"/>
    <lineage>
        <taxon>Bacteria</taxon>
        <taxon>Pseudomonadati</taxon>
        <taxon>Pseudomonadota</taxon>
        <taxon>Alphaproteobacteria</taxon>
        <taxon>Hyphomicrobiales</taxon>
        <taxon>Nitrobacteraceae</taxon>
        <taxon>Bradyrhizobium</taxon>
    </lineage>
</organism>
<dbReference type="OrthoDB" id="9810080at2"/>
<dbReference type="Pfam" id="PF13417">
    <property type="entry name" value="GST_N_3"/>
    <property type="match status" value="1"/>
</dbReference>
<dbReference type="InterPro" id="IPR004046">
    <property type="entry name" value="GST_C"/>
</dbReference>
<evidence type="ECO:0000313" key="3">
    <source>
        <dbReference type="EMBL" id="SHN83673.1"/>
    </source>
</evidence>
<dbReference type="InterPro" id="IPR040079">
    <property type="entry name" value="Glutathione_S-Trfase"/>
</dbReference>
<protein>
    <submittedName>
        <fullName evidence="3">Glutathione S-transferase</fullName>
    </submittedName>
</protein>
<dbReference type="PROSITE" id="PS50405">
    <property type="entry name" value="GST_CTER"/>
    <property type="match status" value="1"/>
</dbReference>
<dbReference type="Proteomes" id="UP000184096">
    <property type="component" value="Chromosome I"/>
</dbReference>
<dbReference type="PROSITE" id="PS50404">
    <property type="entry name" value="GST_NTER"/>
    <property type="match status" value="1"/>
</dbReference>
<dbReference type="InterPro" id="IPR010987">
    <property type="entry name" value="Glutathione-S-Trfase_C-like"/>
</dbReference>
<dbReference type="SUPFAM" id="SSF52833">
    <property type="entry name" value="Thioredoxin-like"/>
    <property type="match status" value="1"/>
</dbReference>
<dbReference type="AlphaFoldDB" id="A0A1M7UKW3"/>
<evidence type="ECO:0000313" key="4">
    <source>
        <dbReference type="Proteomes" id="UP000184096"/>
    </source>
</evidence>
<dbReference type="InterPro" id="IPR004045">
    <property type="entry name" value="Glutathione_S-Trfase_N"/>
</dbReference>
<dbReference type="SUPFAM" id="SSF47616">
    <property type="entry name" value="GST C-terminal domain-like"/>
    <property type="match status" value="1"/>
</dbReference>
<dbReference type="SFLD" id="SFLDS00019">
    <property type="entry name" value="Glutathione_Transferase_(cytos"/>
    <property type="match status" value="1"/>
</dbReference>
<dbReference type="Gene3D" id="1.20.1050.10">
    <property type="match status" value="1"/>
</dbReference>
<dbReference type="SFLD" id="SFLDG00358">
    <property type="entry name" value="Main_(cytGST)"/>
    <property type="match status" value="1"/>
</dbReference>
<dbReference type="GO" id="GO:0016740">
    <property type="term" value="F:transferase activity"/>
    <property type="evidence" value="ECO:0007669"/>
    <property type="project" value="UniProtKB-KW"/>
</dbReference>
<gene>
    <name evidence="3" type="ORF">SAMN05444170_5589</name>
</gene>
<proteinExistence type="predicted"/>
<dbReference type="PANTHER" id="PTHR44051">
    <property type="entry name" value="GLUTATHIONE S-TRANSFERASE-RELATED"/>
    <property type="match status" value="1"/>
</dbReference>
<feature type="domain" description="GST C-terminal" evidence="2">
    <location>
        <begin position="91"/>
        <end position="211"/>
    </location>
</feature>
<dbReference type="RefSeq" id="WP_072822805.1">
    <property type="nucleotide sequence ID" value="NZ_LT670849.1"/>
</dbReference>
<sequence length="211" mass="23515">MSKGLVLYNYELDESCYKVRLALSLLGLQWQAVAVDVFPGNEHLSPTFLAMNPAGRLPILRDRDVVLHGTEAILAHLARAHDPSGKWLPAQGAEFAEVMQWLIFSAHDLGATIAARQHSLFGTPGDEPSLYAASSRAIRIMDDHMTARGFAQMEWFAAGHPTMADVALFPAYALSRDFGIDHDEYPALRRWGRRFRALPGFRTMPGIPDYH</sequence>
<dbReference type="Pfam" id="PF00043">
    <property type="entry name" value="GST_C"/>
    <property type="match status" value="1"/>
</dbReference>
<name>A0A1M7UKW3_9BRAD</name>
<accession>A0A1M7UKW3</accession>
<dbReference type="EMBL" id="LT670849">
    <property type="protein sequence ID" value="SHN83673.1"/>
    <property type="molecule type" value="Genomic_DNA"/>
</dbReference>